<name>Q12QU6_SHEDO</name>
<feature type="transmembrane region" description="Helical" evidence="1">
    <location>
        <begin position="260"/>
        <end position="278"/>
    </location>
</feature>
<feature type="transmembrane region" description="Helical" evidence="1">
    <location>
        <begin position="195"/>
        <end position="213"/>
    </location>
</feature>
<keyword evidence="4" id="KW-1185">Reference proteome</keyword>
<feature type="transmembrane region" description="Helical" evidence="1">
    <location>
        <begin position="154"/>
        <end position="175"/>
    </location>
</feature>
<reference evidence="3 4" key="1">
    <citation type="submission" date="2006-03" db="EMBL/GenBank/DDBJ databases">
        <title>Complete sequence of Shewanella denitrificans OS217.</title>
        <authorList>
            <consortium name="US DOE Joint Genome Institute"/>
            <person name="Copeland A."/>
            <person name="Lucas S."/>
            <person name="Lapidus A."/>
            <person name="Barry K."/>
            <person name="Detter J.C."/>
            <person name="Glavina del Rio T."/>
            <person name="Hammon N."/>
            <person name="Israni S."/>
            <person name="Dalin E."/>
            <person name="Tice H."/>
            <person name="Pitluck S."/>
            <person name="Brettin T."/>
            <person name="Bruce D."/>
            <person name="Han C."/>
            <person name="Tapia R."/>
            <person name="Gilna P."/>
            <person name="Kiss H."/>
            <person name="Schmutz J."/>
            <person name="Larimer F."/>
            <person name="Land M."/>
            <person name="Hauser L."/>
            <person name="Kyrpides N."/>
            <person name="Lykidis A."/>
            <person name="Richardson P."/>
        </authorList>
    </citation>
    <scope>NUCLEOTIDE SEQUENCE [LARGE SCALE GENOMIC DNA]</scope>
    <source>
        <strain evidence="4">OS217 / ATCC BAA-1090 / DSM 15013</strain>
    </source>
</reference>
<dbReference type="KEGG" id="sdn:Sden_0892"/>
<keyword evidence="1" id="KW-0472">Membrane</keyword>
<feature type="transmembrane region" description="Helical" evidence="1">
    <location>
        <begin position="12"/>
        <end position="34"/>
    </location>
</feature>
<accession>Q12QU6</accession>
<dbReference type="STRING" id="318161.Sden_0892"/>
<gene>
    <name evidence="3" type="ordered locus">Sden_0892</name>
</gene>
<keyword evidence="1" id="KW-0812">Transmembrane</keyword>
<dbReference type="AlphaFoldDB" id="Q12QU6"/>
<dbReference type="PANTHER" id="PTHR35797:SF1">
    <property type="entry name" value="PROTEASE"/>
    <property type="match status" value="1"/>
</dbReference>
<dbReference type="MEROPS" id="G05.004"/>
<feature type="transmembrane region" description="Helical" evidence="1">
    <location>
        <begin position="40"/>
        <end position="60"/>
    </location>
</feature>
<dbReference type="PANTHER" id="PTHR35797">
    <property type="entry name" value="PROTEASE-RELATED"/>
    <property type="match status" value="1"/>
</dbReference>
<evidence type="ECO:0000313" key="3">
    <source>
        <dbReference type="EMBL" id="ABE54180.1"/>
    </source>
</evidence>
<sequence length="345" mass="38021">MKHIKSLADNYPISAFLLLCFAITWTVWFSVPVIASTDWALGKIIVGAGFGPALAAIILAQLNGTGCKIASRWWGCFAVVFTLMASIYSSILMTGDAITATAFQSAVPVGFSFASVLSVILSSAMAAFIVSCLVCSRDPRLNSILSWRVPLRYWLVALFLPASWMLLGLLSAYLMDSPIPLSIDGDAPGLSNELFLLRSLLFTFLVVAIGEEAGWRGWLLPALQRRFSPLMSSFLLGLVWGAWHFPLFVIGQYAESPVATFAKMGACVMLATMFTWLYNRASHNLLLAVVLHTAFNNTPRLLPQTEQMALFLMAILASMIIYDKMWRPIPYPNLTLHHAKERTPC</sequence>
<dbReference type="Proteomes" id="UP000001982">
    <property type="component" value="Chromosome"/>
</dbReference>
<dbReference type="InterPro" id="IPR003675">
    <property type="entry name" value="Rce1/LyrA-like_dom"/>
</dbReference>
<evidence type="ECO:0000259" key="2">
    <source>
        <dbReference type="Pfam" id="PF02517"/>
    </source>
</evidence>
<dbReference type="RefSeq" id="WP_011495344.1">
    <property type="nucleotide sequence ID" value="NC_007954.1"/>
</dbReference>
<feature type="domain" description="CAAX prenyl protease 2/Lysostaphin resistance protein A-like" evidence="2">
    <location>
        <begin position="197"/>
        <end position="296"/>
    </location>
</feature>
<dbReference type="Pfam" id="PF02517">
    <property type="entry name" value="Rce1-like"/>
    <property type="match status" value="1"/>
</dbReference>
<keyword evidence="1" id="KW-1133">Transmembrane helix</keyword>
<evidence type="ECO:0000313" key="4">
    <source>
        <dbReference type="Proteomes" id="UP000001982"/>
    </source>
</evidence>
<dbReference type="EMBL" id="CP000302">
    <property type="protein sequence ID" value="ABE54180.1"/>
    <property type="molecule type" value="Genomic_DNA"/>
</dbReference>
<protein>
    <submittedName>
        <fullName evidence="3">Abortive infection protein</fullName>
    </submittedName>
</protein>
<feature type="transmembrane region" description="Helical" evidence="1">
    <location>
        <begin position="111"/>
        <end position="134"/>
    </location>
</feature>
<organism evidence="3 4">
    <name type="scientific">Shewanella denitrificans (strain OS217 / ATCC BAA-1090 / DSM 15013)</name>
    <dbReference type="NCBI Taxonomy" id="318161"/>
    <lineage>
        <taxon>Bacteria</taxon>
        <taxon>Pseudomonadati</taxon>
        <taxon>Pseudomonadota</taxon>
        <taxon>Gammaproteobacteria</taxon>
        <taxon>Alteromonadales</taxon>
        <taxon>Shewanellaceae</taxon>
        <taxon>Shewanella</taxon>
    </lineage>
</organism>
<dbReference type="HOGENOM" id="CLU_064706_4_0_6"/>
<evidence type="ECO:0000256" key="1">
    <source>
        <dbReference type="SAM" id="Phobius"/>
    </source>
</evidence>
<dbReference type="InterPro" id="IPR042150">
    <property type="entry name" value="MmRce1-like"/>
</dbReference>
<feature type="transmembrane region" description="Helical" evidence="1">
    <location>
        <begin position="234"/>
        <end position="254"/>
    </location>
</feature>
<dbReference type="eggNOG" id="COG1266">
    <property type="taxonomic scope" value="Bacteria"/>
</dbReference>
<dbReference type="OrthoDB" id="3693644at2"/>
<feature type="transmembrane region" description="Helical" evidence="1">
    <location>
        <begin position="72"/>
        <end position="91"/>
    </location>
</feature>
<dbReference type="GO" id="GO:0004175">
    <property type="term" value="F:endopeptidase activity"/>
    <property type="evidence" value="ECO:0007669"/>
    <property type="project" value="UniProtKB-ARBA"/>
</dbReference>
<proteinExistence type="predicted"/>
<dbReference type="GO" id="GO:0080120">
    <property type="term" value="P:CAAX-box protein maturation"/>
    <property type="evidence" value="ECO:0007669"/>
    <property type="project" value="UniProtKB-ARBA"/>
</dbReference>